<keyword evidence="3 7" id="KW-0813">Transport</keyword>
<dbReference type="PANTHER" id="PTHR11654">
    <property type="entry name" value="OLIGOPEPTIDE TRANSPORTER-RELATED"/>
    <property type="match status" value="1"/>
</dbReference>
<evidence type="ECO:0000256" key="6">
    <source>
        <dbReference type="ARBA" id="ARBA00023136"/>
    </source>
</evidence>
<dbReference type="PROSITE" id="PS01023">
    <property type="entry name" value="PTR2_2"/>
    <property type="match status" value="1"/>
</dbReference>
<comment type="caution">
    <text evidence="10">The sequence shown here is derived from an EMBL/GenBank/DDBJ whole genome shotgun (WGS) entry which is preliminary data.</text>
</comment>
<accession>A0A178ZPD9</accession>
<organism evidence="10 11">
    <name type="scientific">Fonsecaea erecta</name>
    <dbReference type="NCBI Taxonomy" id="1367422"/>
    <lineage>
        <taxon>Eukaryota</taxon>
        <taxon>Fungi</taxon>
        <taxon>Dikarya</taxon>
        <taxon>Ascomycota</taxon>
        <taxon>Pezizomycotina</taxon>
        <taxon>Eurotiomycetes</taxon>
        <taxon>Chaetothyriomycetidae</taxon>
        <taxon>Chaetothyriales</taxon>
        <taxon>Herpotrichiellaceae</taxon>
        <taxon>Fonsecaea</taxon>
    </lineage>
</organism>
<evidence type="ECO:0000256" key="9">
    <source>
        <dbReference type="SAM" id="Phobius"/>
    </source>
</evidence>
<dbReference type="InterPro" id="IPR000109">
    <property type="entry name" value="POT_fam"/>
</dbReference>
<feature type="transmembrane region" description="Helical" evidence="9">
    <location>
        <begin position="839"/>
        <end position="857"/>
    </location>
</feature>
<comment type="similarity">
    <text evidence="2 7">Belongs to the major facilitator superfamily. Proton-dependent oligopeptide transporter (POT/PTR) (TC 2.A.17) family.</text>
</comment>
<proteinExistence type="inferred from homology"/>
<feature type="transmembrane region" description="Helical" evidence="9">
    <location>
        <begin position="777"/>
        <end position="800"/>
    </location>
</feature>
<dbReference type="InterPro" id="IPR036259">
    <property type="entry name" value="MFS_trans_sf"/>
</dbReference>
<protein>
    <submittedName>
        <fullName evidence="10">Uncharacterized protein</fullName>
    </submittedName>
</protein>
<dbReference type="SUPFAM" id="SSF103473">
    <property type="entry name" value="MFS general substrate transporter"/>
    <property type="match status" value="1"/>
</dbReference>
<feature type="compositionally biased region" description="Basic and acidic residues" evidence="8">
    <location>
        <begin position="1274"/>
        <end position="1284"/>
    </location>
</feature>
<feature type="region of interest" description="Disordered" evidence="8">
    <location>
        <begin position="753"/>
        <end position="772"/>
    </location>
</feature>
<dbReference type="Pfam" id="PF00854">
    <property type="entry name" value="PTR2"/>
    <property type="match status" value="1"/>
</dbReference>
<evidence type="ECO:0000256" key="4">
    <source>
        <dbReference type="ARBA" id="ARBA00022692"/>
    </source>
</evidence>
<feature type="transmembrane region" description="Helical" evidence="9">
    <location>
        <begin position="900"/>
        <end position="919"/>
    </location>
</feature>
<dbReference type="RefSeq" id="XP_018694698.1">
    <property type="nucleotide sequence ID" value="XM_018835048.1"/>
</dbReference>
<feature type="transmembrane region" description="Helical" evidence="9">
    <location>
        <begin position="1100"/>
        <end position="1122"/>
    </location>
</feature>
<reference evidence="10 11" key="1">
    <citation type="submission" date="2016-04" db="EMBL/GenBank/DDBJ databases">
        <title>Draft genome of Fonsecaea erecta CBS 125763.</title>
        <authorList>
            <person name="Weiss V.A."/>
            <person name="Vicente V.A."/>
            <person name="Raittz R.T."/>
            <person name="Moreno L.F."/>
            <person name="De Souza E.M."/>
            <person name="Pedrosa F.O."/>
            <person name="Steffens M.B."/>
            <person name="Faoro H."/>
            <person name="Tadra-Sfeir M.Z."/>
            <person name="Najafzadeh M.J."/>
            <person name="Felipe M.S."/>
            <person name="Teixeira M."/>
            <person name="Sun J."/>
            <person name="Xi L."/>
            <person name="Gomes R."/>
            <person name="De Azevedo C.M."/>
            <person name="Salgado C.G."/>
            <person name="Da Silva M.B."/>
            <person name="Nascimento M.F."/>
            <person name="Queiroz-Telles F."/>
            <person name="Attili D.S."/>
            <person name="Gorbushina A."/>
        </authorList>
    </citation>
    <scope>NUCLEOTIDE SEQUENCE [LARGE SCALE GENOMIC DNA]</scope>
    <source>
        <strain evidence="10 11">CBS 125763</strain>
    </source>
</reference>
<keyword evidence="5 9" id="KW-1133">Transmembrane helix</keyword>
<feature type="region of interest" description="Disordered" evidence="8">
    <location>
        <begin position="1259"/>
        <end position="1323"/>
    </location>
</feature>
<keyword evidence="4 7" id="KW-0812">Transmembrane</keyword>
<name>A0A178ZPD9_9EURO</name>
<keyword evidence="11" id="KW-1185">Reference proteome</keyword>
<evidence type="ECO:0000256" key="3">
    <source>
        <dbReference type="ARBA" id="ARBA00022448"/>
    </source>
</evidence>
<dbReference type="EMBL" id="LVYI01000003">
    <property type="protein sequence ID" value="OAP61331.1"/>
    <property type="molecule type" value="Genomic_DNA"/>
</dbReference>
<dbReference type="GeneID" id="30007702"/>
<keyword evidence="6 9" id="KW-0472">Membrane</keyword>
<feature type="transmembrane region" description="Helical" evidence="9">
    <location>
        <begin position="1222"/>
        <end position="1243"/>
    </location>
</feature>
<feature type="transmembrane region" description="Helical" evidence="9">
    <location>
        <begin position="1164"/>
        <end position="1185"/>
    </location>
</feature>
<feature type="transmembrane region" description="Helical" evidence="9">
    <location>
        <begin position="925"/>
        <end position="945"/>
    </location>
</feature>
<dbReference type="Pfam" id="PF08700">
    <property type="entry name" value="VPS51_Exo84_N"/>
    <property type="match status" value="1"/>
</dbReference>
<dbReference type="GO" id="GO:0071916">
    <property type="term" value="F:dipeptide transmembrane transporter activity"/>
    <property type="evidence" value="ECO:0007669"/>
    <property type="project" value="UniProtKB-ARBA"/>
</dbReference>
<dbReference type="FunFam" id="1.20.1250.20:FF:000085">
    <property type="entry name" value="MFS peptide transporter Ptr2"/>
    <property type="match status" value="1"/>
</dbReference>
<evidence type="ECO:0000256" key="7">
    <source>
        <dbReference type="RuleBase" id="RU003755"/>
    </source>
</evidence>
<evidence type="ECO:0000256" key="1">
    <source>
        <dbReference type="ARBA" id="ARBA00004141"/>
    </source>
</evidence>
<feature type="transmembrane region" description="Helical" evidence="9">
    <location>
        <begin position="812"/>
        <end position="833"/>
    </location>
</feature>
<evidence type="ECO:0000313" key="10">
    <source>
        <dbReference type="EMBL" id="OAP61331.1"/>
    </source>
</evidence>
<gene>
    <name evidence="10" type="ORF">AYL99_03532</name>
</gene>
<sequence>MDTTTTIISWQHAFENHRIPQTRVIEKQLRASAAQNKDKLRALVGGSYRELLATAEAIVVLDAQTRTAEDNLLSISHNCRPPQQDASPRPLPADKVALAQFRLLQRCCTTAASSLRDQHILRCAQLIVVSRLLLKSLGDQDTLIRSLDSLRNKLGALRRQLLLRTEASLTNPMSTLSDLLESICAYCLVTSSSSEDALAQMRQLRLEKIRRQLTASRQQSTICQALRYQILSLQTFKSLIGRPMIESINHLQKRPILEDPSIRDLESLGLDQTFSLIPDEIRSFVPYFKRSAATSEETQAKLETWSQESLRAFSDALGQYLPTIDQIAEVLELRQELYAILLPFYFSLPAGSDIKDQIAQAVNKRVHDICHNQSARLVHITTLLLDKLAVSRTTKSLWDAELALTNLDAGGAKLITRIRKRHEGNNVALSKASKSLNTWIATTNSAFDQFKEIAKIRWRDIIEEPEEENEDEASDLIRDLCEADLSLYCNNLQAALQRALLEYEASITEKATQVAGETKTVSHIVALLRSIRVSMTSLQHAFPEQARFAKLPALVRKLHLLVAKEVSLHLSTSREGRKKSMKWNKDMLPDNMPSPCAFSTLRQLCKIMLEIGGTDLWSLPVVELVKKAVSSHIFESDFKAWYMENEFDEVYLSIALGRDTSAEPVEKAVIKSAAEYWTRTKSLFEDKPLISPHSSDEDTVYPTKVELETLPRVADKIPWRVYTVAFVELCERFSYYGTQILFQNFVQRRLLTPTGRAPNPGGDTDNNPGALGQGQQMATGLGTFFAFWCYVTPLPGAWLADTYLGRYKTIMLAIGIAVIGHVLLTISALPSVLANTSTAFISFVIALVVFGLGTGGFKPNISPLIAEQIVSEKLRVSIDPKSGERVIIDPAMTSARIYNWFYLFINIGALIGQISMSYAALYVGYYLAFLLPTLMFLLCPLILVLNKKNYRLAPPQGSVLGPTVKTLLYAIRPYWSWNPLRTIRNVRKTTTFWTALQPSRIPPRKRPSWMIFDDAWVSELRRGVKACSVLLWFPLYWLTYNQVNNNLTSQADTMRHAGVPPEIVSNLDPLALIILIPICDLIIYPSLTKRGVKLTPIRKITLGFWFGAAAMVYAAFLQKYIYTHNECGYYPSEGQPVVTDGGGGGDTTRDCPPASVSIAYQAPIYLLVAISEILASITSIEYAFTKAPRNMRSMVQAFSLCMSAVANVIGEGFLWLARDPYLVWNFGVMGAVAFVAGGLFWWFNRGLDAEEDAMNQLPQGRIVGSGTSSAAGPEDGHAPGRPERSSGGSGRRVDTSWSDLGDASNESHESLLGDKAAPSGEGS</sequence>
<dbReference type="OrthoDB" id="8904098at2759"/>
<feature type="transmembrane region" description="Helical" evidence="9">
    <location>
        <begin position="1197"/>
        <end position="1216"/>
    </location>
</feature>
<dbReference type="Gene3D" id="1.20.1250.20">
    <property type="entry name" value="MFS general substrate transporter like domains"/>
    <property type="match status" value="1"/>
</dbReference>
<dbReference type="GO" id="GO:0005886">
    <property type="term" value="C:plasma membrane"/>
    <property type="evidence" value="ECO:0007669"/>
    <property type="project" value="UniProtKB-ARBA"/>
</dbReference>
<dbReference type="Proteomes" id="UP000078343">
    <property type="component" value="Unassembled WGS sequence"/>
</dbReference>
<dbReference type="InterPro" id="IPR018456">
    <property type="entry name" value="PTR2_symporter_CS"/>
</dbReference>
<evidence type="ECO:0000256" key="8">
    <source>
        <dbReference type="SAM" id="MobiDB-lite"/>
    </source>
</evidence>
<evidence type="ECO:0000256" key="2">
    <source>
        <dbReference type="ARBA" id="ARBA00005982"/>
    </source>
</evidence>
<comment type="subcellular location">
    <subcellularLocation>
        <location evidence="1 7">Membrane</location>
        <topology evidence="1 7">Multi-pass membrane protein</topology>
    </subcellularLocation>
</comment>
<evidence type="ECO:0000256" key="5">
    <source>
        <dbReference type="ARBA" id="ARBA00022989"/>
    </source>
</evidence>
<evidence type="ECO:0000313" key="11">
    <source>
        <dbReference type="Proteomes" id="UP000078343"/>
    </source>
</evidence>